<feature type="transmembrane region" description="Helical" evidence="2">
    <location>
        <begin position="84"/>
        <end position="103"/>
    </location>
</feature>
<evidence type="ECO:0000256" key="2">
    <source>
        <dbReference type="SAM" id="Phobius"/>
    </source>
</evidence>
<keyword evidence="2" id="KW-1133">Transmembrane helix</keyword>
<feature type="compositionally biased region" description="Basic and acidic residues" evidence="1">
    <location>
        <begin position="220"/>
        <end position="241"/>
    </location>
</feature>
<dbReference type="EMBL" id="JAATEN010000017">
    <property type="protein sequence ID" value="NJQ02770.1"/>
    <property type="molecule type" value="Genomic_DNA"/>
</dbReference>
<dbReference type="RefSeq" id="WP_168103395.1">
    <property type="nucleotide sequence ID" value="NZ_JAATEN010000017.1"/>
</dbReference>
<reference evidence="3 4" key="1">
    <citation type="submission" date="2020-03" db="EMBL/GenBank/DDBJ databases">
        <title>WGS of actinomycetes isolated from Thailand.</title>
        <authorList>
            <person name="Thawai C."/>
        </authorList>
    </citation>
    <scope>NUCLEOTIDE SEQUENCE [LARGE SCALE GENOMIC DNA]</scope>
    <source>
        <strain evidence="3 4">PLAI 1-29</strain>
    </source>
</reference>
<feature type="transmembrane region" description="Helical" evidence="2">
    <location>
        <begin position="20"/>
        <end position="43"/>
    </location>
</feature>
<evidence type="ECO:0000313" key="4">
    <source>
        <dbReference type="Proteomes" id="UP000695264"/>
    </source>
</evidence>
<protein>
    <recommendedName>
        <fullName evidence="5">Integral membrane protein</fullName>
    </recommendedName>
</protein>
<keyword evidence="4" id="KW-1185">Reference proteome</keyword>
<keyword evidence="2" id="KW-0812">Transmembrane</keyword>
<feature type="transmembrane region" description="Helical" evidence="2">
    <location>
        <begin position="55"/>
        <end position="72"/>
    </location>
</feature>
<feature type="compositionally biased region" description="Gly residues" evidence="1">
    <location>
        <begin position="242"/>
        <end position="252"/>
    </location>
</feature>
<dbReference type="Proteomes" id="UP000695264">
    <property type="component" value="Unassembled WGS sequence"/>
</dbReference>
<evidence type="ECO:0000256" key="1">
    <source>
        <dbReference type="SAM" id="MobiDB-lite"/>
    </source>
</evidence>
<evidence type="ECO:0000313" key="3">
    <source>
        <dbReference type="EMBL" id="NJQ02770.1"/>
    </source>
</evidence>
<organism evidence="3 4">
    <name type="scientific">Streptomyces zingiberis</name>
    <dbReference type="NCBI Taxonomy" id="2053010"/>
    <lineage>
        <taxon>Bacteria</taxon>
        <taxon>Bacillati</taxon>
        <taxon>Actinomycetota</taxon>
        <taxon>Actinomycetes</taxon>
        <taxon>Kitasatosporales</taxon>
        <taxon>Streptomycetaceae</taxon>
        <taxon>Streptomyces</taxon>
    </lineage>
</organism>
<name>A0ABX1C3Q5_9ACTN</name>
<comment type="caution">
    <text evidence="3">The sequence shown here is derived from an EMBL/GenBank/DDBJ whole genome shotgun (WGS) entry which is preliminary data.</text>
</comment>
<proteinExistence type="predicted"/>
<feature type="compositionally biased region" description="Pro residues" evidence="1">
    <location>
        <begin position="162"/>
        <end position="195"/>
    </location>
</feature>
<evidence type="ECO:0008006" key="5">
    <source>
        <dbReference type="Google" id="ProtNLM"/>
    </source>
</evidence>
<keyword evidence="2" id="KW-0472">Membrane</keyword>
<feature type="region of interest" description="Disordered" evidence="1">
    <location>
        <begin position="114"/>
        <end position="252"/>
    </location>
</feature>
<accession>A0ABX1C3Q5</accession>
<sequence length="252" mass="26542">MYGPVPVPPQRRPPADRNVIVLRVVFVTLTLICFGALAWVPMLRIALLRRKTSDWLAFLGILVLCTVCFGVVGELPEEDRRTDVAMVLLLMTAVGVTAHYLVVDIRHHQELAAGRPPGAGPMSFHPGMPAARPYPPGPVNHGVTAGPGAAQGPTMPAYGFPQPQPQPQPHPQQPGPPRGPLRPPAGPAPGTPPQGGPAGSGGPAAEPYPATPTPGRPQPRRIDRVRAELDELSDLLRKEEGGGAGEDGGGRR</sequence>
<gene>
    <name evidence="3" type="ORF">HCK00_20060</name>
</gene>